<feature type="domain" description="Ig-like" evidence="6">
    <location>
        <begin position="8"/>
        <end position="121"/>
    </location>
</feature>
<dbReference type="InterPro" id="IPR051287">
    <property type="entry name" value="TCR_variable_region"/>
</dbReference>
<evidence type="ECO:0000313" key="8">
    <source>
        <dbReference type="Proteomes" id="UP000694559"/>
    </source>
</evidence>
<dbReference type="InterPro" id="IPR036179">
    <property type="entry name" value="Ig-like_dom_sf"/>
</dbReference>
<dbReference type="PANTHER" id="PTHR19367:SF18">
    <property type="entry name" value="T CELL RECEPTOR ALPHA VARIABLE 16"/>
    <property type="match status" value="1"/>
</dbReference>
<dbReference type="Ensembl" id="ENSNNAT00000009063.1">
    <property type="protein sequence ID" value="ENSNNAP00000008645.1"/>
    <property type="gene ID" value="ENSNNAG00000005811.1"/>
</dbReference>
<evidence type="ECO:0000259" key="6">
    <source>
        <dbReference type="PROSITE" id="PS50835"/>
    </source>
</evidence>
<keyword evidence="8" id="KW-1185">Reference proteome</keyword>
<accession>A0A8C6VNU8</accession>
<dbReference type="OMA" id="KWAVQAS"/>
<keyword evidence="4" id="KW-0393">Immunoglobulin domain</keyword>
<evidence type="ECO:0000313" key="7">
    <source>
        <dbReference type="Ensembl" id="ENSNNAP00000008645.1"/>
    </source>
</evidence>
<dbReference type="Proteomes" id="UP000694559">
    <property type="component" value="Unplaced"/>
</dbReference>
<evidence type="ECO:0000256" key="1">
    <source>
        <dbReference type="ARBA" id="ARBA00022729"/>
    </source>
</evidence>
<keyword evidence="5" id="KW-1279">T cell receptor</keyword>
<organism evidence="7 8">
    <name type="scientific">Naja naja</name>
    <name type="common">Indian cobra</name>
    <dbReference type="NCBI Taxonomy" id="35670"/>
    <lineage>
        <taxon>Eukaryota</taxon>
        <taxon>Metazoa</taxon>
        <taxon>Chordata</taxon>
        <taxon>Craniata</taxon>
        <taxon>Vertebrata</taxon>
        <taxon>Euteleostomi</taxon>
        <taxon>Lepidosauria</taxon>
        <taxon>Squamata</taxon>
        <taxon>Bifurcata</taxon>
        <taxon>Unidentata</taxon>
        <taxon>Episquamata</taxon>
        <taxon>Toxicofera</taxon>
        <taxon>Serpentes</taxon>
        <taxon>Colubroidea</taxon>
        <taxon>Elapidae</taxon>
        <taxon>Elapinae</taxon>
        <taxon>Naja</taxon>
    </lineage>
</organism>
<dbReference type="GeneTree" id="ENSGT00940000153073"/>
<keyword evidence="5" id="KW-0391">Immunity</keyword>
<dbReference type="PANTHER" id="PTHR19367">
    <property type="entry name" value="T-CELL RECEPTOR ALPHA CHAIN V REGION"/>
    <property type="match status" value="1"/>
</dbReference>
<dbReference type="InterPro" id="IPR013783">
    <property type="entry name" value="Ig-like_fold"/>
</dbReference>
<dbReference type="Pfam" id="PF07686">
    <property type="entry name" value="V-set"/>
    <property type="match status" value="1"/>
</dbReference>
<keyword evidence="2" id="KW-1064">Adaptive immunity</keyword>
<dbReference type="GO" id="GO:0042101">
    <property type="term" value="C:T cell receptor complex"/>
    <property type="evidence" value="ECO:0007669"/>
    <property type="project" value="UniProtKB-KW"/>
</dbReference>
<dbReference type="InterPro" id="IPR007110">
    <property type="entry name" value="Ig-like_dom"/>
</dbReference>
<dbReference type="OrthoDB" id="8947657at2759"/>
<keyword evidence="1" id="KW-0732">Signal</keyword>
<evidence type="ECO:0000256" key="3">
    <source>
        <dbReference type="ARBA" id="ARBA00023170"/>
    </source>
</evidence>
<dbReference type="Gene3D" id="2.60.40.10">
    <property type="entry name" value="Immunoglobulins"/>
    <property type="match status" value="1"/>
</dbReference>
<dbReference type="GO" id="GO:0002250">
    <property type="term" value="P:adaptive immune response"/>
    <property type="evidence" value="ECO:0007669"/>
    <property type="project" value="UniProtKB-KW"/>
</dbReference>
<protein>
    <recommendedName>
        <fullName evidence="6">Ig-like domain-containing protein</fullName>
    </recommendedName>
</protein>
<dbReference type="PROSITE" id="PS50835">
    <property type="entry name" value="IG_LIKE"/>
    <property type="match status" value="1"/>
</dbReference>
<sequence length="121" mass="13806">MLFYHFFPAMYVFLSNRGSTGQSVKQTTGIMTVTEGQLVSLHCSYEAQFKGTHYQFWYIQPPGQPPKLLLASYSKQAQQAQGFQATHIPHENKEKGTFNMQKPAIQLKDSAVYFCAFQETQ</sequence>
<dbReference type="AlphaFoldDB" id="A0A8C6VNU8"/>
<keyword evidence="3" id="KW-0675">Receptor</keyword>
<reference evidence="7" key="2">
    <citation type="submission" date="2025-09" db="UniProtKB">
        <authorList>
            <consortium name="Ensembl"/>
        </authorList>
    </citation>
    <scope>IDENTIFICATION</scope>
</reference>
<name>A0A8C6VNU8_NAJNA</name>
<dbReference type="InterPro" id="IPR013106">
    <property type="entry name" value="Ig_V-set"/>
</dbReference>
<evidence type="ECO:0000256" key="4">
    <source>
        <dbReference type="ARBA" id="ARBA00023319"/>
    </source>
</evidence>
<reference evidence="7" key="1">
    <citation type="submission" date="2025-08" db="UniProtKB">
        <authorList>
            <consortium name="Ensembl"/>
        </authorList>
    </citation>
    <scope>IDENTIFICATION</scope>
</reference>
<dbReference type="SUPFAM" id="SSF48726">
    <property type="entry name" value="Immunoglobulin"/>
    <property type="match status" value="1"/>
</dbReference>
<evidence type="ECO:0000256" key="5">
    <source>
        <dbReference type="ARBA" id="ARBA00043266"/>
    </source>
</evidence>
<proteinExistence type="predicted"/>
<evidence type="ECO:0000256" key="2">
    <source>
        <dbReference type="ARBA" id="ARBA00023130"/>
    </source>
</evidence>